<dbReference type="PaxDb" id="6945-B7P6N8"/>
<dbReference type="Proteomes" id="UP000001555">
    <property type="component" value="Unassembled WGS sequence"/>
</dbReference>
<reference evidence="2" key="2">
    <citation type="submission" date="2020-05" db="UniProtKB">
        <authorList>
            <consortium name="EnsemblMetazoa"/>
        </authorList>
    </citation>
    <scope>IDENTIFICATION</scope>
    <source>
        <strain evidence="2">wikel</strain>
    </source>
</reference>
<dbReference type="EMBL" id="DS647014">
    <property type="protein sequence ID" value="EEC02260.1"/>
    <property type="molecule type" value="Genomic_DNA"/>
</dbReference>
<proteinExistence type="predicted"/>
<evidence type="ECO:0000313" key="3">
    <source>
        <dbReference type="Proteomes" id="UP000001555"/>
    </source>
</evidence>
<gene>
    <name evidence="1" type="ORF">IscW_ISCW001000</name>
</gene>
<keyword evidence="3" id="KW-1185">Reference proteome</keyword>
<dbReference type="InParanoid" id="B7P6N8"/>
<dbReference type="EnsemblMetazoa" id="ISCW001000-RA">
    <property type="protein sequence ID" value="ISCW001000-PA"/>
    <property type="gene ID" value="ISCW001000"/>
</dbReference>
<dbReference type="EMBL" id="ABJB011109951">
    <property type="status" value="NOT_ANNOTATED_CDS"/>
    <property type="molecule type" value="Genomic_DNA"/>
</dbReference>
<evidence type="ECO:0000313" key="1">
    <source>
        <dbReference type="EMBL" id="EEC02260.1"/>
    </source>
</evidence>
<accession>B7P6N8</accession>
<protein>
    <submittedName>
        <fullName evidence="1 2">Uncharacterized protein</fullName>
    </submittedName>
</protein>
<dbReference type="VEuPathDB" id="VectorBase:ISCI001000"/>
<organism>
    <name type="scientific">Ixodes scapularis</name>
    <name type="common">Black-legged tick</name>
    <name type="synonym">Deer tick</name>
    <dbReference type="NCBI Taxonomy" id="6945"/>
    <lineage>
        <taxon>Eukaryota</taxon>
        <taxon>Metazoa</taxon>
        <taxon>Ecdysozoa</taxon>
        <taxon>Arthropoda</taxon>
        <taxon>Chelicerata</taxon>
        <taxon>Arachnida</taxon>
        <taxon>Acari</taxon>
        <taxon>Parasitiformes</taxon>
        <taxon>Ixodida</taxon>
        <taxon>Ixodoidea</taxon>
        <taxon>Ixodidae</taxon>
        <taxon>Ixodinae</taxon>
        <taxon>Ixodes</taxon>
    </lineage>
</organism>
<name>B7P6N8_IXOSC</name>
<sequence>MMPKTFFSQLTNSCKIEICMLNLFQILFSHSLRMFSPDCLGHIWQACFYTGHRSECIERKKSSC</sequence>
<dbReference type="AlphaFoldDB" id="B7P6N8"/>
<dbReference type="HOGENOM" id="CLU_2870064_0_0_1"/>
<dbReference type="VEuPathDB" id="VectorBase:ISCW001000"/>
<evidence type="ECO:0000313" key="2">
    <source>
        <dbReference type="EnsemblMetazoa" id="ISCW001000-PA"/>
    </source>
</evidence>
<reference evidence="1 3" key="1">
    <citation type="submission" date="2008-03" db="EMBL/GenBank/DDBJ databases">
        <title>Annotation of Ixodes scapularis.</title>
        <authorList>
            <consortium name="Ixodes scapularis Genome Project Consortium"/>
            <person name="Caler E."/>
            <person name="Hannick L.I."/>
            <person name="Bidwell S."/>
            <person name="Joardar V."/>
            <person name="Thiagarajan M."/>
            <person name="Amedeo P."/>
            <person name="Galinsky K.J."/>
            <person name="Schobel S."/>
            <person name="Inman J."/>
            <person name="Hostetler J."/>
            <person name="Miller J."/>
            <person name="Hammond M."/>
            <person name="Megy K."/>
            <person name="Lawson D."/>
            <person name="Kodira C."/>
            <person name="Sutton G."/>
            <person name="Meyer J."/>
            <person name="Hill C.A."/>
            <person name="Birren B."/>
            <person name="Nene V."/>
            <person name="Collins F."/>
            <person name="Alarcon-Chaidez F."/>
            <person name="Wikel S."/>
            <person name="Strausberg R."/>
        </authorList>
    </citation>
    <scope>NUCLEOTIDE SEQUENCE [LARGE SCALE GENOMIC DNA]</scope>
    <source>
        <strain evidence="3">Wikel</strain>
        <strain evidence="1">Wikel colony</strain>
    </source>
</reference>